<dbReference type="InterPro" id="IPR029063">
    <property type="entry name" value="SAM-dependent_MTases_sf"/>
</dbReference>
<gene>
    <name evidence="5" type="ORF">PT974_00090</name>
</gene>
<dbReference type="Proteomes" id="UP001338125">
    <property type="component" value="Unassembled WGS sequence"/>
</dbReference>
<feature type="domain" description="O-methyltransferase C-terminal" evidence="4">
    <location>
        <begin position="226"/>
        <end position="371"/>
    </location>
</feature>
<comment type="caution">
    <text evidence="5">The sequence shown here is derived from an EMBL/GenBank/DDBJ whole genome shotgun (WGS) entry which is preliminary data.</text>
</comment>
<dbReference type="EMBL" id="JAVFKD010000001">
    <property type="protein sequence ID" value="KAK5997733.1"/>
    <property type="molecule type" value="Genomic_DNA"/>
</dbReference>
<dbReference type="PANTHER" id="PTHR43712">
    <property type="entry name" value="PUTATIVE (AFU_ORTHOLOGUE AFUA_4G14580)-RELATED"/>
    <property type="match status" value="1"/>
</dbReference>
<dbReference type="SUPFAM" id="SSF53335">
    <property type="entry name" value="S-adenosyl-L-methionine-dependent methyltransferases"/>
    <property type="match status" value="1"/>
</dbReference>
<evidence type="ECO:0000256" key="3">
    <source>
        <dbReference type="ARBA" id="ARBA00022691"/>
    </source>
</evidence>
<dbReference type="Pfam" id="PF00891">
    <property type="entry name" value="Methyltransf_2"/>
    <property type="match status" value="1"/>
</dbReference>
<evidence type="ECO:0000256" key="2">
    <source>
        <dbReference type="ARBA" id="ARBA00022679"/>
    </source>
</evidence>
<protein>
    <submittedName>
        <fullName evidence="5">O-methyltransferase af390-400</fullName>
    </submittedName>
</protein>
<evidence type="ECO:0000313" key="5">
    <source>
        <dbReference type="EMBL" id="KAK5997733.1"/>
    </source>
</evidence>
<keyword evidence="2" id="KW-0808">Transferase</keyword>
<dbReference type="InterPro" id="IPR036388">
    <property type="entry name" value="WH-like_DNA-bd_sf"/>
</dbReference>
<proteinExistence type="predicted"/>
<evidence type="ECO:0000256" key="1">
    <source>
        <dbReference type="ARBA" id="ARBA00022603"/>
    </source>
</evidence>
<keyword evidence="3" id="KW-0949">S-adenosyl-L-methionine</keyword>
<keyword evidence="1" id="KW-0489">Methyltransferase</keyword>
<dbReference type="Gene3D" id="1.10.10.10">
    <property type="entry name" value="Winged helix-like DNA-binding domain superfamily/Winged helix DNA-binding domain"/>
    <property type="match status" value="1"/>
</dbReference>
<evidence type="ECO:0000313" key="6">
    <source>
        <dbReference type="Proteomes" id="UP001338125"/>
    </source>
</evidence>
<dbReference type="InterPro" id="IPR001077">
    <property type="entry name" value="COMT_C"/>
</dbReference>
<dbReference type="PANTHER" id="PTHR43712:SF17">
    <property type="entry name" value="O-METHYLTRANSFERASE"/>
    <property type="match status" value="1"/>
</dbReference>
<dbReference type="InterPro" id="IPR036390">
    <property type="entry name" value="WH_DNA-bd_sf"/>
</dbReference>
<sequence length="392" mass="43863">MSSAEELINSLENISATSFSDEAERIRARDALFAALRRVQSPWEIAWDQNWTHGATNAAVKTFIDAGVFKKWIAGGGGAKRSAELADMTGMEEQLIRRLIRHLAGQHLVTEIAEDTYAPTPWCAALAASDPPLASVYGKFYADMAPTFINLPSFLKHTGYRNPTDTRACNMQHWTKSDDDFFQHVARDPELFSEFHDAMECHSRFNLTPWPKVYPTETIVANAKPGRALVVDVGGSKGHDLEKFRLCHPEIPEGSLILQDLPGILAEVKLHKVIEPQVYDFFTPQPVKGARVYFMHNVLHDWTDEVAVQILKNVAGGMERGYSRMLIHESLVSNVKPLARVTTSDLTMMAILAAKERSENEWRALVEEAGLKIIKIWRPAQSVESVIEAELA</sequence>
<dbReference type="PROSITE" id="PS51683">
    <property type="entry name" value="SAM_OMT_II"/>
    <property type="match status" value="1"/>
</dbReference>
<reference evidence="5 6" key="1">
    <citation type="submission" date="2024-01" db="EMBL/GenBank/DDBJ databases">
        <title>Complete genome of Cladobotryum mycophilum ATHUM6906.</title>
        <authorList>
            <person name="Christinaki A.C."/>
            <person name="Myridakis A.I."/>
            <person name="Kouvelis V.N."/>
        </authorList>
    </citation>
    <scope>NUCLEOTIDE SEQUENCE [LARGE SCALE GENOMIC DNA]</scope>
    <source>
        <strain evidence="5 6">ATHUM6906</strain>
    </source>
</reference>
<dbReference type="Gene3D" id="3.40.50.150">
    <property type="entry name" value="Vaccinia Virus protein VP39"/>
    <property type="match status" value="1"/>
</dbReference>
<dbReference type="InterPro" id="IPR016461">
    <property type="entry name" value="COMT-like"/>
</dbReference>
<name>A0ABR0SZX3_9HYPO</name>
<accession>A0ABR0SZX3</accession>
<evidence type="ECO:0000259" key="4">
    <source>
        <dbReference type="Pfam" id="PF00891"/>
    </source>
</evidence>
<organism evidence="5 6">
    <name type="scientific">Cladobotryum mycophilum</name>
    <dbReference type="NCBI Taxonomy" id="491253"/>
    <lineage>
        <taxon>Eukaryota</taxon>
        <taxon>Fungi</taxon>
        <taxon>Dikarya</taxon>
        <taxon>Ascomycota</taxon>
        <taxon>Pezizomycotina</taxon>
        <taxon>Sordariomycetes</taxon>
        <taxon>Hypocreomycetidae</taxon>
        <taxon>Hypocreales</taxon>
        <taxon>Hypocreaceae</taxon>
        <taxon>Cladobotryum</taxon>
    </lineage>
</organism>
<keyword evidence="6" id="KW-1185">Reference proteome</keyword>
<dbReference type="SUPFAM" id="SSF46785">
    <property type="entry name" value="Winged helix' DNA-binding domain"/>
    <property type="match status" value="1"/>
</dbReference>